<dbReference type="GO" id="GO:0008198">
    <property type="term" value="F:ferrous iron binding"/>
    <property type="evidence" value="ECO:0007669"/>
    <property type="project" value="TreeGrafter"/>
</dbReference>
<evidence type="ECO:0000313" key="10">
    <source>
        <dbReference type="EMBL" id="KJY60727.1"/>
    </source>
</evidence>
<comment type="function">
    <text evidence="2 9">Catalyzes the dehydration of D-mannonate.</text>
</comment>
<evidence type="ECO:0000256" key="1">
    <source>
        <dbReference type="ARBA" id="ARBA00001794"/>
    </source>
</evidence>
<evidence type="ECO:0000256" key="8">
    <source>
        <dbReference type="ARBA" id="ARBA00023239"/>
    </source>
</evidence>
<evidence type="ECO:0000256" key="9">
    <source>
        <dbReference type="HAMAP-Rule" id="MF_00106"/>
    </source>
</evidence>
<evidence type="ECO:0000256" key="3">
    <source>
        <dbReference type="ARBA" id="ARBA00004892"/>
    </source>
</evidence>
<dbReference type="InterPro" id="IPR036237">
    <property type="entry name" value="Xyl_isomerase-like_sf"/>
</dbReference>
<evidence type="ECO:0000256" key="6">
    <source>
        <dbReference type="ARBA" id="ARBA00023004"/>
    </source>
</evidence>
<dbReference type="GO" id="GO:0030145">
    <property type="term" value="F:manganese ion binding"/>
    <property type="evidence" value="ECO:0007669"/>
    <property type="project" value="TreeGrafter"/>
</dbReference>
<dbReference type="PIRSF" id="PIRSF016049">
    <property type="entry name" value="Man_dehyd"/>
    <property type="match status" value="1"/>
</dbReference>
<organism evidence="10 11">
    <name type="scientific">Bombilactobacillus mellifer</name>
    <dbReference type="NCBI Taxonomy" id="1218492"/>
    <lineage>
        <taxon>Bacteria</taxon>
        <taxon>Bacillati</taxon>
        <taxon>Bacillota</taxon>
        <taxon>Bacilli</taxon>
        <taxon>Lactobacillales</taxon>
        <taxon>Lactobacillaceae</taxon>
        <taxon>Bombilactobacillus</taxon>
    </lineage>
</organism>
<dbReference type="AlphaFoldDB" id="A0A0F4LPH3"/>
<evidence type="ECO:0000256" key="2">
    <source>
        <dbReference type="ARBA" id="ARBA00002713"/>
    </source>
</evidence>
<dbReference type="PANTHER" id="PTHR30387">
    <property type="entry name" value="MANNONATE DEHYDRATASE"/>
    <property type="match status" value="1"/>
</dbReference>
<name>A0A0F4LPH3_9LACO</name>
<dbReference type="PATRIC" id="fig|1218492.5.peg.1468"/>
<reference evidence="10 11" key="1">
    <citation type="submission" date="2015-01" db="EMBL/GenBank/DDBJ databases">
        <title>Comparative genomics of the lactic acid bacteria isolated from the honey bee gut.</title>
        <authorList>
            <person name="Ellegaard K.M."/>
            <person name="Tamarit D."/>
            <person name="Javelind E."/>
            <person name="Olofsson T."/>
            <person name="Andersson S.G."/>
            <person name="Vasquez A."/>
        </authorList>
    </citation>
    <scope>NUCLEOTIDE SEQUENCE [LARGE SCALE GENOMIC DNA]</scope>
    <source>
        <strain evidence="10 11">Bin4</strain>
    </source>
</reference>
<dbReference type="HOGENOM" id="CLU_058621_1_0_9"/>
<accession>A0A0F4LPH3</accession>
<comment type="similarity">
    <text evidence="4 9">Belongs to the mannonate dehydratase family.</text>
</comment>
<keyword evidence="11" id="KW-1185">Reference proteome</keyword>
<sequence>MKNMGFRWFGKKDDPITLENIRQIPGTTQVVGALYDIPVGEVWPKSEIAELKSEVEAAGLKLEVIESVNIHDDIKIGLPTRDRYIDNYKQTIRNLSAYGIKVICYNFMPVFDWLRTNLHFELADHSNAMAFQADNLVDDPHAMINKVRQDSQGFEMPGWEPERLAEVEQLFDAYQDVDAQKLTDNLKYFLDAIIPVCEECDVRMAMHPDDPPRPLFGLPRIYKNREDMETIEQLHESRYNAFTICTGSLGENPQNDVPAIIREFVAKDRAPFIHARNIKFMNDQGDFHESPHLSSTGSLDMYEIMKALHDTGFDGYIRPDHGRNIWGENGRPGYGLYDRALGISYLTGLWEAIDKESKK</sequence>
<comment type="cofactor">
    <cofactor evidence="9">
        <name>Fe(2+)</name>
        <dbReference type="ChEBI" id="CHEBI:29033"/>
    </cofactor>
    <cofactor evidence="9">
        <name>Mn(2+)</name>
        <dbReference type="ChEBI" id="CHEBI:29035"/>
    </cofactor>
</comment>
<protein>
    <recommendedName>
        <fullName evidence="5 9">Mannonate dehydratase</fullName>
        <ecNumber evidence="5 9">4.2.1.8</ecNumber>
    </recommendedName>
    <alternativeName>
        <fullName evidence="9">D-mannonate hydro-lyase</fullName>
    </alternativeName>
</protein>
<evidence type="ECO:0000256" key="5">
    <source>
        <dbReference type="ARBA" id="ARBA00012927"/>
    </source>
</evidence>
<keyword evidence="6 9" id="KW-0408">Iron</keyword>
<dbReference type="STRING" id="1218492.JG30_14160"/>
<dbReference type="EC" id="4.2.1.8" evidence="5 9"/>
<dbReference type="InterPro" id="IPR004628">
    <property type="entry name" value="Man_deHydtase"/>
</dbReference>
<evidence type="ECO:0000313" key="11">
    <source>
        <dbReference type="Proteomes" id="UP000033558"/>
    </source>
</evidence>
<dbReference type="Pfam" id="PF03786">
    <property type="entry name" value="UxuA"/>
    <property type="match status" value="1"/>
</dbReference>
<dbReference type="PANTHER" id="PTHR30387:SF2">
    <property type="entry name" value="MANNONATE DEHYDRATASE"/>
    <property type="match status" value="1"/>
</dbReference>
<dbReference type="HAMAP" id="MF_00106">
    <property type="entry name" value="UxuA"/>
    <property type="match status" value="1"/>
</dbReference>
<dbReference type="SUPFAM" id="SSF51658">
    <property type="entry name" value="Xylose isomerase-like"/>
    <property type="match status" value="1"/>
</dbReference>
<dbReference type="Gene3D" id="3.20.20.150">
    <property type="entry name" value="Divalent-metal-dependent TIM barrel enzymes"/>
    <property type="match status" value="1"/>
</dbReference>
<dbReference type="RefSeq" id="WP_046317518.1">
    <property type="nucleotide sequence ID" value="NZ_JAMBJK010000002.1"/>
</dbReference>
<dbReference type="OrthoDB" id="9780250at2"/>
<comment type="caution">
    <text evidence="10">The sequence shown here is derived from an EMBL/GenBank/DDBJ whole genome shotgun (WGS) entry which is preliminary data.</text>
</comment>
<dbReference type="EMBL" id="JXJQ01000010">
    <property type="protein sequence ID" value="KJY60727.1"/>
    <property type="molecule type" value="Genomic_DNA"/>
</dbReference>
<dbReference type="GO" id="GO:0042840">
    <property type="term" value="P:D-glucuronate catabolic process"/>
    <property type="evidence" value="ECO:0007669"/>
    <property type="project" value="TreeGrafter"/>
</dbReference>
<gene>
    <name evidence="9 10" type="primary">uxuA</name>
    <name evidence="10" type="ORF">JG30_14160</name>
</gene>
<keyword evidence="8 9" id="KW-0456">Lyase</keyword>
<evidence type="ECO:0000256" key="4">
    <source>
        <dbReference type="ARBA" id="ARBA00007389"/>
    </source>
</evidence>
<comment type="catalytic activity">
    <reaction evidence="1 9">
        <text>D-mannonate = 2-dehydro-3-deoxy-D-gluconate + H2O</text>
        <dbReference type="Rhea" id="RHEA:20097"/>
        <dbReference type="ChEBI" id="CHEBI:15377"/>
        <dbReference type="ChEBI" id="CHEBI:17767"/>
        <dbReference type="ChEBI" id="CHEBI:57990"/>
        <dbReference type="EC" id="4.2.1.8"/>
    </reaction>
</comment>
<dbReference type="Proteomes" id="UP000033558">
    <property type="component" value="Unassembled WGS sequence"/>
</dbReference>
<dbReference type="NCBIfam" id="NF003027">
    <property type="entry name" value="PRK03906.1"/>
    <property type="match status" value="2"/>
</dbReference>
<comment type="pathway">
    <text evidence="3 9">Carbohydrate metabolism; pentose and glucuronate interconversion.</text>
</comment>
<evidence type="ECO:0000256" key="7">
    <source>
        <dbReference type="ARBA" id="ARBA00023211"/>
    </source>
</evidence>
<keyword evidence="7 9" id="KW-0464">Manganese</keyword>
<dbReference type="GO" id="GO:0008927">
    <property type="term" value="F:mannonate dehydratase activity"/>
    <property type="evidence" value="ECO:0007669"/>
    <property type="project" value="UniProtKB-UniRule"/>
</dbReference>
<dbReference type="NCBIfam" id="TIGR00695">
    <property type="entry name" value="uxuA"/>
    <property type="match status" value="1"/>
</dbReference>
<proteinExistence type="inferred from homology"/>
<dbReference type="UniPathway" id="UPA00246"/>